<dbReference type="PANTHER" id="PTHR43213">
    <property type="entry name" value="BIFUNCTIONAL DTTP/UTP PYROPHOSPHATASE/METHYLTRANSFERASE PROTEIN-RELATED"/>
    <property type="match status" value="1"/>
</dbReference>
<keyword evidence="2 3" id="KW-0378">Hydrolase</keyword>
<evidence type="ECO:0000313" key="4">
    <source>
        <dbReference type="EMBL" id="HJB39948.1"/>
    </source>
</evidence>
<accession>A0A9D2S0T0</accession>
<comment type="similarity">
    <text evidence="3">Belongs to the Maf family. YhdE subfamily.</text>
</comment>
<evidence type="ECO:0000256" key="3">
    <source>
        <dbReference type="HAMAP-Rule" id="MF_00528"/>
    </source>
</evidence>
<feature type="site" description="Important for substrate specificity" evidence="3">
    <location>
        <position position="69"/>
    </location>
</feature>
<comment type="subcellular location">
    <subcellularLocation>
        <location evidence="3">Cytoplasm</location>
    </subcellularLocation>
</comment>
<comment type="catalytic activity">
    <reaction evidence="3">
        <text>UTP + H2O = UMP + diphosphate + H(+)</text>
        <dbReference type="Rhea" id="RHEA:29395"/>
        <dbReference type="ChEBI" id="CHEBI:15377"/>
        <dbReference type="ChEBI" id="CHEBI:15378"/>
        <dbReference type="ChEBI" id="CHEBI:33019"/>
        <dbReference type="ChEBI" id="CHEBI:46398"/>
        <dbReference type="ChEBI" id="CHEBI:57865"/>
        <dbReference type="EC" id="3.6.1.9"/>
    </reaction>
</comment>
<evidence type="ECO:0000256" key="1">
    <source>
        <dbReference type="ARBA" id="ARBA00001968"/>
    </source>
</evidence>
<keyword evidence="3" id="KW-0546">Nucleotide metabolism</keyword>
<comment type="cofactor">
    <cofactor evidence="1 3">
        <name>a divalent metal cation</name>
        <dbReference type="ChEBI" id="CHEBI:60240"/>
    </cofactor>
</comment>
<dbReference type="Gene3D" id="3.90.950.10">
    <property type="match status" value="1"/>
</dbReference>
<dbReference type="GO" id="GO:0005737">
    <property type="term" value="C:cytoplasm"/>
    <property type="evidence" value="ECO:0007669"/>
    <property type="project" value="UniProtKB-SubCell"/>
</dbReference>
<gene>
    <name evidence="4" type="primary">maf</name>
    <name evidence="4" type="ORF">H9943_06070</name>
</gene>
<organism evidence="4 5">
    <name type="scientific">Candidatus Ruthenibacterium avium</name>
    <dbReference type="NCBI Taxonomy" id="2838751"/>
    <lineage>
        <taxon>Bacteria</taxon>
        <taxon>Bacillati</taxon>
        <taxon>Bacillota</taxon>
        <taxon>Clostridia</taxon>
        <taxon>Eubacteriales</taxon>
        <taxon>Oscillospiraceae</taxon>
        <taxon>Ruthenibacterium</taxon>
    </lineage>
</organism>
<feature type="active site" description="Proton acceptor" evidence="3">
    <location>
        <position position="68"/>
    </location>
</feature>
<dbReference type="HAMAP" id="MF_00528">
    <property type="entry name" value="Maf"/>
    <property type="match status" value="1"/>
</dbReference>
<dbReference type="InterPro" id="IPR029001">
    <property type="entry name" value="ITPase-like_fam"/>
</dbReference>
<dbReference type="GO" id="GO:0047429">
    <property type="term" value="F:nucleoside triphosphate diphosphatase activity"/>
    <property type="evidence" value="ECO:0007669"/>
    <property type="project" value="UniProtKB-EC"/>
</dbReference>
<dbReference type="Pfam" id="PF02545">
    <property type="entry name" value="Maf"/>
    <property type="match status" value="1"/>
</dbReference>
<comment type="caution">
    <text evidence="3">Lacks conserved residue(s) required for the propagation of feature annotation.</text>
</comment>
<dbReference type="EMBL" id="DWYA01000054">
    <property type="protein sequence ID" value="HJB39948.1"/>
    <property type="molecule type" value="Genomic_DNA"/>
</dbReference>
<dbReference type="EC" id="3.6.1.9" evidence="3"/>
<comment type="function">
    <text evidence="3">Nucleoside triphosphate pyrophosphatase that hydrolyzes dTTP and UTP. May have a dual role in cell division arrest and in preventing the incorporation of modified nucleotides into cellular nucleic acids.</text>
</comment>
<dbReference type="Proteomes" id="UP000824209">
    <property type="component" value="Unassembled WGS sequence"/>
</dbReference>
<protein>
    <recommendedName>
        <fullName evidence="3">dTTP/UTP pyrophosphatase</fullName>
        <shortName evidence="3">dTTPase/UTPase</shortName>
        <ecNumber evidence="3">3.6.1.9</ecNumber>
    </recommendedName>
    <alternativeName>
        <fullName evidence="3">Nucleoside triphosphate pyrophosphatase</fullName>
    </alternativeName>
    <alternativeName>
        <fullName evidence="3">Nucleotide pyrophosphatase</fullName>
        <shortName evidence="3">Nucleotide PPase</shortName>
    </alternativeName>
</protein>
<feature type="site" description="Important for substrate specificity" evidence="3">
    <location>
        <position position="151"/>
    </location>
</feature>
<dbReference type="InterPro" id="IPR003697">
    <property type="entry name" value="Maf-like"/>
</dbReference>
<reference evidence="4" key="2">
    <citation type="submission" date="2021-04" db="EMBL/GenBank/DDBJ databases">
        <authorList>
            <person name="Gilroy R."/>
        </authorList>
    </citation>
    <scope>NUCLEOTIDE SEQUENCE</scope>
    <source>
        <strain evidence="4">ChiBcec8-14828</strain>
    </source>
</reference>
<dbReference type="SUPFAM" id="SSF52972">
    <property type="entry name" value="ITPase-like"/>
    <property type="match status" value="1"/>
</dbReference>
<dbReference type="NCBIfam" id="TIGR00172">
    <property type="entry name" value="maf"/>
    <property type="match status" value="1"/>
</dbReference>
<dbReference type="CDD" id="cd00555">
    <property type="entry name" value="Maf"/>
    <property type="match status" value="1"/>
</dbReference>
<proteinExistence type="inferred from homology"/>
<dbReference type="GO" id="GO:0009117">
    <property type="term" value="P:nucleotide metabolic process"/>
    <property type="evidence" value="ECO:0007669"/>
    <property type="project" value="UniProtKB-KW"/>
</dbReference>
<dbReference type="PANTHER" id="PTHR43213:SF5">
    <property type="entry name" value="BIFUNCTIONAL DTTP_UTP PYROPHOSPHATASE_METHYLTRANSFERASE PROTEIN-RELATED"/>
    <property type="match status" value="1"/>
</dbReference>
<keyword evidence="3" id="KW-0963">Cytoplasm</keyword>
<name>A0A9D2S0T0_9FIRM</name>
<dbReference type="AlphaFoldDB" id="A0A9D2S0T0"/>
<evidence type="ECO:0000313" key="5">
    <source>
        <dbReference type="Proteomes" id="UP000824209"/>
    </source>
</evidence>
<dbReference type="PIRSF" id="PIRSF006305">
    <property type="entry name" value="Maf"/>
    <property type="match status" value="1"/>
</dbReference>
<reference evidence="4" key="1">
    <citation type="journal article" date="2021" name="PeerJ">
        <title>Extensive microbial diversity within the chicken gut microbiome revealed by metagenomics and culture.</title>
        <authorList>
            <person name="Gilroy R."/>
            <person name="Ravi A."/>
            <person name="Getino M."/>
            <person name="Pursley I."/>
            <person name="Horton D.L."/>
            <person name="Alikhan N.F."/>
            <person name="Baker D."/>
            <person name="Gharbi K."/>
            <person name="Hall N."/>
            <person name="Watson M."/>
            <person name="Adriaenssens E.M."/>
            <person name="Foster-Nyarko E."/>
            <person name="Jarju S."/>
            <person name="Secka A."/>
            <person name="Antonio M."/>
            <person name="Oren A."/>
            <person name="Chaudhuri R.R."/>
            <person name="La Ragione R."/>
            <person name="Hildebrand F."/>
            <person name="Pallen M.J."/>
        </authorList>
    </citation>
    <scope>NUCLEOTIDE SEQUENCE</scope>
    <source>
        <strain evidence="4">ChiBcec8-14828</strain>
    </source>
</reference>
<feature type="site" description="Important for substrate specificity" evidence="3">
    <location>
        <position position="11"/>
    </location>
</feature>
<sequence>MQLVLASASPRRKELLGLITPEFEVCTADVEESGVTAQSPKQLAETLAQLKCHAVSQTMPEKTVIGCDTVVDVDGVVFGKPRDRAHAKEMLQKLSGRSHWVHTGVCICKGSEETLFSESTRVEFAPLTDGEIEAYLDTPDPYDKAGAYGIQSGAAKFVAGLEGCYFNVVGLPVHRLYRALLGQ</sequence>
<comment type="catalytic activity">
    <reaction evidence="3">
        <text>dTTP + H2O = dTMP + diphosphate + H(+)</text>
        <dbReference type="Rhea" id="RHEA:28534"/>
        <dbReference type="ChEBI" id="CHEBI:15377"/>
        <dbReference type="ChEBI" id="CHEBI:15378"/>
        <dbReference type="ChEBI" id="CHEBI:33019"/>
        <dbReference type="ChEBI" id="CHEBI:37568"/>
        <dbReference type="ChEBI" id="CHEBI:63528"/>
        <dbReference type="EC" id="3.6.1.9"/>
    </reaction>
</comment>
<comment type="caution">
    <text evidence="4">The sequence shown here is derived from an EMBL/GenBank/DDBJ whole genome shotgun (WGS) entry which is preliminary data.</text>
</comment>
<evidence type="ECO:0000256" key="2">
    <source>
        <dbReference type="ARBA" id="ARBA00022801"/>
    </source>
</evidence>